<accession>A0A0K2UTX5</accession>
<feature type="non-terminal residue" evidence="1">
    <location>
        <position position="1"/>
    </location>
</feature>
<protein>
    <submittedName>
        <fullName evidence="1">Uncharacterized protein</fullName>
    </submittedName>
</protein>
<name>A0A0K2UTX5_LEPSM</name>
<proteinExistence type="predicted"/>
<evidence type="ECO:0000313" key="1">
    <source>
        <dbReference type="EMBL" id="CDW41495.1"/>
    </source>
</evidence>
<sequence length="62" mass="7517">PQDDKKIASHLYHIEITRNNKVFQYKCTSIVPHIIHTRFLTTRHYIKNQSCKIFLFFSYFKG</sequence>
<reference evidence="1" key="1">
    <citation type="submission" date="2014-05" db="EMBL/GenBank/DDBJ databases">
        <authorList>
            <person name="Chronopoulou M."/>
        </authorList>
    </citation>
    <scope>NUCLEOTIDE SEQUENCE</scope>
    <source>
        <tissue evidence="1">Whole organism</tissue>
    </source>
</reference>
<dbReference type="EMBL" id="HACA01024134">
    <property type="protein sequence ID" value="CDW41495.1"/>
    <property type="molecule type" value="Transcribed_RNA"/>
</dbReference>
<organism evidence="1">
    <name type="scientific">Lepeophtheirus salmonis</name>
    <name type="common">Salmon louse</name>
    <name type="synonym">Caligus salmonis</name>
    <dbReference type="NCBI Taxonomy" id="72036"/>
    <lineage>
        <taxon>Eukaryota</taxon>
        <taxon>Metazoa</taxon>
        <taxon>Ecdysozoa</taxon>
        <taxon>Arthropoda</taxon>
        <taxon>Crustacea</taxon>
        <taxon>Multicrustacea</taxon>
        <taxon>Hexanauplia</taxon>
        <taxon>Copepoda</taxon>
        <taxon>Siphonostomatoida</taxon>
        <taxon>Caligidae</taxon>
        <taxon>Lepeophtheirus</taxon>
    </lineage>
</organism>
<dbReference type="AlphaFoldDB" id="A0A0K2UTX5"/>